<dbReference type="EMBL" id="UHAQ01000003">
    <property type="protein sequence ID" value="SUK82504.1"/>
    <property type="molecule type" value="Genomic_DNA"/>
</dbReference>
<dbReference type="GO" id="GO:0004151">
    <property type="term" value="F:dihydroorotase activity"/>
    <property type="evidence" value="ECO:0007669"/>
    <property type="project" value="UniProtKB-EC"/>
</dbReference>
<evidence type="ECO:0000313" key="1">
    <source>
        <dbReference type="EMBL" id="SUK82504.1"/>
    </source>
</evidence>
<protein>
    <submittedName>
        <fullName evidence="1">Dihydroorotase</fullName>
        <ecNumber evidence="1">3.5.2.3</ecNumber>
    </submittedName>
</protein>
<dbReference type="AlphaFoldDB" id="A0A380DYU1"/>
<organism evidence="1 2">
    <name type="scientific">Staphylococcus aureus</name>
    <dbReference type="NCBI Taxonomy" id="1280"/>
    <lineage>
        <taxon>Bacteria</taxon>
        <taxon>Bacillati</taxon>
        <taxon>Bacillota</taxon>
        <taxon>Bacilli</taxon>
        <taxon>Bacillales</taxon>
        <taxon>Staphylococcaceae</taxon>
        <taxon>Staphylococcus</taxon>
    </lineage>
</organism>
<sequence length="66" mass="7394">MENGVYLRMAVIDELLKISKGTKMMKLIKNGKVLQNGELQQADILIDGKVINKLHLQLNQAMVLTS</sequence>
<dbReference type="Gene3D" id="2.30.40.10">
    <property type="entry name" value="Urease, subunit C, domain 1"/>
    <property type="match status" value="1"/>
</dbReference>
<proteinExistence type="predicted"/>
<dbReference type="EC" id="3.5.2.3" evidence="1"/>
<dbReference type="InterPro" id="IPR011059">
    <property type="entry name" value="Metal-dep_hydrolase_composite"/>
</dbReference>
<reference evidence="1 2" key="1">
    <citation type="submission" date="2018-06" db="EMBL/GenBank/DDBJ databases">
        <authorList>
            <consortium name="Pathogen Informatics"/>
            <person name="Doyle S."/>
        </authorList>
    </citation>
    <scope>NUCLEOTIDE SEQUENCE [LARGE SCALE GENOMIC DNA]</scope>
    <source>
        <strain evidence="1 2">NCTC5664</strain>
    </source>
</reference>
<dbReference type="Proteomes" id="UP000254502">
    <property type="component" value="Unassembled WGS sequence"/>
</dbReference>
<keyword evidence="1" id="KW-0378">Hydrolase</keyword>
<accession>A0A380DYU1</accession>
<name>A0A380DYU1_STAAU</name>
<evidence type="ECO:0000313" key="2">
    <source>
        <dbReference type="Proteomes" id="UP000254502"/>
    </source>
</evidence>
<gene>
    <name evidence="1" type="primary">pyrC_2</name>
    <name evidence="1" type="ORF">NCTC5664_02342</name>
</gene>